<accession>A0A0C3E4B7</accession>
<proteinExistence type="predicted"/>
<evidence type="ECO:0000313" key="2">
    <source>
        <dbReference type="EMBL" id="KIM63309.1"/>
    </source>
</evidence>
<reference evidence="3" key="2">
    <citation type="submission" date="2015-01" db="EMBL/GenBank/DDBJ databases">
        <title>Evolutionary Origins and Diversification of the Mycorrhizal Mutualists.</title>
        <authorList>
            <consortium name="DOE Joint Genome Institute"/>
            <consortium name="Mycorrhizal Genomics Consortium"/>
            <person name="Kohler A."/>
            <person name="Kuo A."/>
            <person name="Nagy L.G."/>
            <person name="Floudas D."/>
            <person name="Copeland A."/>
            <person name="Barry K.W."/>
            <person name="Cichocki N."/>
            <person name="Veneault-Fourrey C."/>
            <person name="LaButti K."/>
            <person name="Lindquist E.A."/>
            <person name="Lipzen A."/>
            <person name="Lundell T."/>
            <person name="Morin E."/>
            <person name="Murat C."/>
            <person name="Riley R."/>
            <person name="Ohm R."/>
            <person name="Sun H."/>
            <person name="Tunlid A."/>
            <person name="Henrissat B."/>
            <person name="Grigoriev I.V."/>
            <person name="Hibbett D.S."/>
            <person name="Martin F."/>
        </authorList>
    </citation>
    <scope>NUCLEOTIDE SEQUENCE [LARGE SCALE GENOMIC DNA]</scope>
    <source>
        <strain evidence="3">Foug A</strain>
    </source>
</reference>
<name>A0A0C3E4B7_9AGAM</name>
<gene>
    <name evidence="2" type="ORF">SCLCIDRAFT_764590</name>
</gene>
<organism evidence="2 3">
    <name type="scientific">Scleroderma citrinum Foug A</name>
    <dbReference type="NCBI Taxonomy" id="1036808"/>
    <lineage>
        <taxon>Eukaryota</taxon>
        <taxon>Fungi</taxon>
        <taxon>Dikarya</taxon>
        <taxon>Basidiomycota</taxon>
        <taxon>Agaricomycotina</taxon>
        <taxon>Agaricomycetes</taxon>
        <taxon>Agaricomycetidae</taxon>
        <taxon>Boletales</taxon>
        <taxon>Sclerodermatineae</taxon>
        <taxon>Sclerodermataceae</taxon>
        <taxon>Scleroderma</taxon>
    </lineage>
</organism>
<feature type="region of interest" description="Disordered" evidence="1">
    <location>
        <begin position="1"/>
        <end position="26"/>
    </location>
</feature>
<sequence length="92" mass="10442">MERENMSTLEFPVSCGSGRSTRPANAPRCHNELAFDKANTFARRGRLNAQRSWFGSVAEVRVRSRCNVSKRMKAFILRRASVGGAKFHSRLR</sequence>
<dbReference type="Proteomes" id="UP000053989">
    <property type="component" value="Unassembled WGS sequence"/>
</dbReference>
<dbReference type="EMBL" id="KN822036">
    <property type="protein sequence ID" value="KIM63309.1"/>
    <property type="molecule type" value="Genomic_DNA"/>
</dbReference>
<evidence type="ECO:0000313" key="3">
    <source>
        <dbReference type="Proteomes" id="UP000053989"/>
    </source>
</evidence>
<dbReference type="AlphaFoldDB" id="A0A0C3E4B7"/>
<keyword evidence="3" id="KW-1185">Reference proteome</keyword>
<dbReference type="HOGENOM" id="CLU_2414577_0_0_1"/>
<evidence type="ECO:0000256" key="1">
    <source>
        <dbReference type="SAM" id="MobiDB-lite"/>
    </source>
</evidence>
<dbReference type="InParanoid" id="A0A0C3E4B7"/>
<reference evidence="2 3" key="1">
    <citation type="submission" date="2014-04" db="EMBL/GenBank/DDBJ databases">
        <authorList>
            <consortium name="DOE Joint Genome Institute"/>
            <person name="Kuo A."/>
            <person name="Kohler A."/>
            <person name="Nagy L.G."/>
            <person name="Floudas D."/>
            <person name="Copeland A."/>
            <person name="Barry K.W."/>
            <person name="Cichocki N."/>
            <person name="Veneault-Fourrey C."/>
            <person name="LaButti K."/>
            <person name="Lindquist E.A."/>
            <person name="Lipzen A."/>
            <person name="Lundell T."/>
            <person name="Morin E."/>
            <person name="Murat C."/>
            <person name="Sun H."/>
            <person name="Tunlid A."/>
            <person name="Henrissat B."/>
            <person name="Grigoriev I.V."/>
            <person name="Hibbett D.S."/>
            <person name="Martin F."/>
            <person name="Nordberg H.P."/>
            <person name="Cantor M.N."/>
            <person name="Hua S.X."/>
        </authorList>
    </citation>
    <scope>NUCLEOTIDE SEQUENCE [LARGE SCALE GENOMIC DNA]</scope>
    <source>
        <strain evidence="2 3">Foug A</strain>
    </source>
</reference>
<protein>
    <submittedName>
        <fullName evidence="2">Uncharacterized protein</fullName>
    </submittedName>
</protein>